<name>A0ABR4CP40_9HELO</name>
<evidence type="ECO:0000313" key="2">
    <source>
        <dbReference type="Proteomes" id="UP001595075"/>
    </source>
</evidence>
<gene>
    <name evidence="1" type="ORF">VTL71DRAFT_12905</name>
</gene>
<comment type="caution">
    <text evidence="1">The sequence shown here is derived from an EMBL/GenBank/DDBJ whole genome shotgun (WGS) entry which is preliminary data.</text>
</comment>
<proteinExistence type="predicted"/>
<reference evidence="1 2" key="1">
    <citation type="journal article" date="2024" name="Commun. Biol.">
        <title>Comparative genomic analysis of thermophilic fungi reveals convergent evolutionary adaptations and gene losses.</title>
        <authorList>
            <person name="Steindorff A.S."/>
            <person name="Aguilar-Pontes M.V."/>
            <person name="Robinson A.J."/>
            <person name="Andreopoulos B."/>
            <person name="LaButti K."/>
            <person name="Kuo A."/>
            <person name="Mondo S."/>
            <person name="Riley R."/>
            <person name="Otillar R."/>
            <person name="Haridas S."/>
            <person name="Lipzen A."/>
            <person name="Grimwood J."/>
            <person name="Schmutz J."/>
            <person name="Clum A."/>
            <person name="Reid I.D."/>
            <person name="Moisan M.C."/>
            <person name="Butler G."/>
            <person name="Nguyen T.T.M."/>
            <person name="Dewar K."/>
            <person name="Conant G."/>
            <person name="Drula E."/>
            <person name="Henrissat B."/>
            <person name="Hansel C."/>
            <person name="Singer S."/>
            <person name="Hutchinson M.I."/>
            <person name="de Vries R.P."/>
            <person name="Natvig D.O."/>
            <person name="Powell A.J."/>
            <person name="Tsang A."/>
            <person name="Grigoriev I.V."/>
        </authorList>
    </citation>
    <scope>NUCLEOTIDE SEQUENCE [LARGE SCALE GENOMIC DNA]</scope>
    <source>
        <strain evidence="1 2">CBS 494.80</strain>
    </source>
</reference>
<keyword evidence="2" id="KW-1185">Reference proteome</keyword>
<dbReference type="Proteomes" id="UP001595075">
    <property type="component" value="Unassembled WGS sequence"/>
</dbReference>
<evidence type="ECO:0000313" key="1">
    <source>
        <dbReference type="EMBL" id="KAL2071670.1"/>
    </source>
</evidence>
<dbReference type="EMBL" id="JAZHXI010000005">
    <property type="protein sequence ID" value="KAL2071670.1"/>
    <property type="molecule type" value="Genomic_DNA"/>
</dbReference>
<protein>
    <submittedName>
        <fullName evidence="1">Uncharacterized protein</fullName>
    </submittedName>
</protein>
<sequence>MDEEDSEHRKVSITIAMVILDAYKDCDFGRALCNAVENRKMLLDKLKSIRHSQVQVSVCKCRSAALPVVADTIENLSRRSEQLKVPLIYRSFGGILVLTNLFEELSDEDLDS</sequence>
<accession>A0ABR4CP40</accession>
<feature type="non-terminal residue" evidence="1">
    <location>
        <position position="112"/>
    </location>
</feature>
<organism evidence="1 2">
    <name type="scientific">Oculimacula yallundae</name>
    <dbReference type="NCBI Taxonomy" id="86028"/>
    <lineage>
        <taxon>Eukaryota</taxon>
        <taxon>Fungi</taxon>
        <taxon>Dikarya</taxon>
        <taxon>Ascomycota</taxon>
        <taxon>Pezizomycotina</taxon>
        <taxon>Leotiomycetes</taxon>
        <taxon>Helotiales</taxon>
        <taxon>Ploettnerulaceae</taxon>
        <taxon>Oculimacula</taxon>
    </lineage>
</organism>